<feature type="region of interest" description="Disordered" evidence="1">
    <location>
        <begin position="2546"/>
        <end position="2646"/>
    </location>
</feature>
<dbReference type="KEGG" id="moz:MoryE10_01930"/>
<reference evidence="3" key="1">
    <citation type="submission" date="2019-06" db="EMBL/GenBank/DDBJ databases">
        <title>Complete genome sequence of Methylogaea oryzae strain JCM16910.</title>
        <authorList>
            <person name="Asakawa S."/>
        </authorList>
    </citation>
    <scope>NUCLEOTIDE SEQUENCE</scope>
    <source>
        <strain evidence="3">E10</strain>
    </source>
</reference>
<feature type="compositionally biased region" description="Low complexity" evidence="1">
    <location>
        <begin position="2566"/>
        <end position="2575"/>
    </location>
</feature>
<protein>
    <recommendedName>
        <fullName evidence="2">DUF4347 domain-containing protein</fullName>
    </recommendedName>
</protein>
<feature type="compositionally biased region" description="Polar residues" evidence="1">
    <location>
        <begin position="2630"/>
        <end position="2640"/>
    </location>
</feature>
<dbReference type="Pfam" id="PF14252">
    <property type="entry name" value="DUF4347"/>
    <property type="match status" value="1"/>
</dbReference>
<name>A0A8D4VM00_9GAMM</name>
<dbReference type="EMBL" id="AP019782">
    <property type="protein sequence ID" value="BBL69587.1"/>
    <property type="molecule type" value="Genomic_DNA"/>
</dbReference>
<feature type="compositionally biased region" description="Gly residues" evidence="1">
    <location>
        <begin position="2591"/>
        <end position="2601"/>
    </location>
</feature>
<organism evidence="3 4">
    <name type="scientific">Methylogaea oryzae</name>
    <dbReference type="NCBI Taxonomy" id="1295382"/>
    <lineage>
        <taxon>Bacteria</taxon>
        <taxon>Pseudomonadati</taxon>
        <taxon>Pseudomonadota</taxon>
        <taxon>Gammaproteobacteria</taxon>
        <taxon>Methylococcales</taxon>
        <taxon>Methylococcaceae</taxon>
        <taxon>Methylogaea</taxon>
    </lineage>
</organism>
<evidence type="ECO:0000259" key="2">
    <source>
        <dbReference type="Pfam" id="PF14252"/>
    </source>
</evidence>
<feature type="domain" description="DUF4347" evidence="2">
    <location>
        <begin position="87"/>
        <end position="252"/>
    </location>
</feature>
<evidence type="ECO:0000313" key="4">
    <source>
        <dbReference type="Proteomes" id="UP000824988"/>
    </source>
</evidence>
<accession>A0A8D4VM00</accession>
<feature type="region of interest" description="Disordered" evidence="1">
    <location>
        <begin position="2755"/>
        <end position="2784"/>
    </location>
</feature>
<dbReference type="RefSeq" id="WP_221047944.1">
    <property type="nucleotide sequence ID" value="NZ_AP019782.1"/>
</dbReference>
<sequence>MGIFERLTNSPSQPETLSAAARPALFAFALEPRLLYDGAAAATVDATAPDLTQPAPDAAAVADAQALLDAAAASAPPPAAVPPVHEVVVVDWTVADYQTLIAGMDPSIPVIVLQWGHSGLDGLAQALSGYHDLDAIHLVTEGGDLGKILLGYQAVDDAAIKADPAAVQAIGDALRPGGDLLLYGCSVAANDVGKQFVDDLAAMLGDVDVAASTDRTGPTALGGDWDLEYTTGTIDTVLPFTLQGMQDINHCLGCSLGGAGTVNVVGIGNINGTTILDGAGTTTVGVKNGSAYYDLDYTTGNYGHYSWNNMASFDADHPTLCSSGPAITSATYDASTNVLTVTGTGMVTGDTIAVNKLTVTGEGGATYTLTSADVTASSATSFSVTLNAADQINVEGLLNKNGTTAAGSATTFNLAGAASWDSSRTTNADLTGNGITVSNVQTPTITSATYDASTGALTVTGTNLVKASGATNDITVSKLTFTGEGGSTYTLTSSNVEITSATSFSVTLNATDLAAVNQIMNKAGTTSTGGTTYNLAAADDWNTVITGGNIADLTGNGITVSNVAVPAITSATYDASTGTLVVTGTGFLKLNGATNDIDVSKLTFTGEGGSTYTLTSSSVEITSGTSFSVTLNATDKAAVNLFMNKNGTSSTSGTTYNLAAAEDWAAGADTAVVLADTTGNGITVSNVAAPAITSATYDASTGTLVVTGTGFLSKSGATNDIDVSKLTFSGEGGSTYTLTSSSVEITSGTSFSVTLNATDKAAVNLFMNKNGTSSTSGTTYNLAAAEDWAAGADTAVVVADTTGNGITVSNVAAPAITSATYDASTGTLVVTGTGFLSKSGATNDIDVSKLTFTGEGGSTYTLTSSSVEITSGTSFSVTLNATDKAAVNLFMNKNGTSSTSGTTYNLAAAEDWAAGADTAVVVADTTGNGITVSNVAAPAITSATYDASTGTLVVTGTGFLSKSGATNDIDVSKLTFSGEGGSTYTLTSSSVEITSGTSFSVTLNATDKAAVNLFMNKNGTSSTSGTTYNLAAAEDWAAGADTAVVVADTTGNGITVSNVAAPAITSATYDASTGTLVVTGTGFLSKSGATNDIDVSKLTFSGEGGSTYTLTSSSVEITSGTSFSVTLNATDKAAVNLFMNKNGTSSTSGTTYNLAAAEDWAAGADTAVVVADTTGNGITVSNVAAPTITSATYDYSTNVLTVTGTGFLSKSGATNDVDLTKLTFTGEGGATYTLTNATGVEITSATSFSVTLSGADVTNVEALLNNNGTASVSATTYNLSAAASWNRGDSTGGSDTSNGITVSNYAAPTVTSATYDASTGILTVTGTNLVSKSGAGNDVDVSKLTLAGEGGTYTLTSSSVEITNDTTFSVTLNAADQMVVNGLLNKNGTVSSGATTYNLAAAEDWMAGSAASTVVADLTGNGITVSNVQTPTITSATYDSDTGVLTVTGTNLFSKVGASNDIDLTKLTFTGQGAGTYTLTNATGVEITSATSFTVTLTGADKTNVDALLNKIGTSANDATTYNLAAADDWLRAADPAANIADATNGVTVSIAPKITSATYDASTGTLVVTGTNMQAQAGAANDITANKLTFTGEGGATYTLTDTANVELTSATSFTLTLSATDKAAINQIVNKNGTSSTSGTTYNLAAADDWAAGADAAVVVADTTGNGITASNVAAPTITSATYDASTGSLVVTGTGFLQKSGATNDIVANKLTFTGEGGSTYTLTDTANVDITSGTSFTITLSATDKAAINQIVNKNGTSSTGATTYNLAAAEDWAAGADAAVVVADTTGNGITASNVAAPTITSATYDASTGSLVVTGTGFLQKSGATNDIVANKLTFTGEGGSTYTLTDTANVDITSGTSFTITLSATDKAAINQIVNKNGTSSTGATTYNLAAAEDWAAGADAAVVVADTTGNGITASNVATPTITSATYDASTGSLVVTGTGFLQKSGATNDIVANKLTFTGEGGSTYTLTDTANVDITSGTSFTITLSATDKAAINQIVNKNGTSSTGATTYNLAAAEDWAAGADAAVVVADTTGNGITASNVATPTITSATYDASTGSLVVTGTGFLQKSGATNDIVANKLTFTGEGGSTYTLTDTANVDITSGTSFTITLSATDKAAINQIVNKNGTSSTGATTYNLAAAEDWAAGADAAVVVADTTGNGITASNVATPTITSATYDASTGTLVVTGTGFTKLSGATNDIVANKLTFTGQGGGTRTLTDTANVEITSGTSFTMTLSATDKAAVNLLLNKAGTSSSGGTTYNLAAAEDWAAGTDAAVVVADLTGNGITVLNNAPTGVGNLALAAVLEDASNPSGTAINALSGYNFQDADGGATSPGVLVVANSANAATEGTWQYSSDGSNWKAIGTVGDNASALALSSTTLLRFVPVADFNGTPTALSIRALDNTYVGTFSTTTGGTETRVNVNSASNGGTTAIAGATNSVSASVTAVNDAPSFTAGADQTANAGSGAQTVVGWATAISKGAANESDQTVSFTVSNDNSALFSVQPSIDANGNLTYTPNTGVSGTATVTVMLRDSGGTANGGVDSSARRSFTITVNNPGSSSSPGSSESEEDNNGINLSQMTGNGGNAGGAGQGRSQEHSQSGESGPQGEGNGGGEPWGDGHSSSFGDNRGQNPLGGDTNGFNFGNSFGVDIMPMGGGTYVMTVVGDSATFEVPVDALSKLDLSEGVHYEATTADGKDLPPQIQFDKSSGTFTVNGAVKGGAVVIKVTVTDAHGKQATIQLAVRTRLPNDAGNNGGRNGAPRNPSGGVPPRAAGLQPGRDIAGRWAGDVADARFAAKPAFSEQLRQSGFSAQQAALLKSVAEVFGA</sequence>
<feature type="compositionally biased region" description="Gly residues" evidence="1">
    <location>
        <begin position="2614"/>
        <end position="2626"/>
    </location>
</feature>
<proteinExistence type="predicted"/>
<gene>
    <name evidence="3" type="ORF">MoryE10_01930</name>
</gene>
<feature type="compositionally biased region" description="Polar residues" evidence="1">
    <location>
        <begin position="2556"/>
        <end position="2565"/>
    </location>
</feature>
<dbReference type="InterPro" id="IPR025592">
    <property type="entry name" value="DUF4347"/>
</dbReference>
<dbReference type="Proteomes" id="UP000824988">
    <property type="component" value="Chromosome"/>
</dbReference>
<evidence type="ECO:0000256" key="1">
    <source>
        <dbReference type="SAM" id="MobiDB-lite"/>
    </source>
</evidence>
<keyword evidence="4" id="KW-1185">Reference proteome</keyword>
<evidence type="ECO:0000313" key="3">
    <source>
        <dbReference type="EMBL" id="BBL69587.1"/>
    </source>
</evidence>